<dbReference type="RefSeq" id="WP_131406465.1">
    <property type="nucleotide sequence ID" value="NZ_SJTG01000001.1"/>
</dbReference>
<keyword evidence="1" id="KW-0732">Signal</keyword>
<keyword evidence="4" id="KW-1185">Reference proteome</keyword>
<evidence type="ECO:0000313" key="4">
    <source>
        <dbReference type="Proteomes" id="UP000291822"/>
    </source>
</evidence>
<dbReference type="AlphaFoldDB" id="A0A4V2NM48"/>
<organism evidence="3 4">
    <name type="scientific">Dyella soli</name>
    <dbReference type="NCBI Taxonomy" id="522319"/>
    <lineage>
        <taxon>Bacteria</taxon>
        <taxon>Pseudomonadati</taxon>
        <taxon>Pseudomonadota</taxon>
        <taxon>Gammaproteobacteria</taxon>
        <taxon>Lysobacterales</taxon>
        <taxon>Rhodanobacteraceae</taxon>
        <taxon>Dyella</taxon>
    </lineage>
</organism>
<dbReference type="EMBL" id="SJTG01000001">
    <property type="protein sequence ID" value="TCI11897.1"/>
    <property type="molecule type" value="Genomic_DNA"/>
</dbReference>
<feature type="chain" id="PRO_5020637855" description="DUF6438 domain-containing protein" evidence="1">
    <location>
        <begin position="31"/>
        <end position="250"/>
    </location>
</feature>
<dbReference type="Pfam" id="PF20033">
    <property type="entry name" value="DUF6438"/>
    <property type="match status" value="1"/>
</dbReference>
<reference evidence="3 4" key="1">
    <citation type="submission" date="2019-02" db="EMBL/GenBank/DDBJ databases">
        <title>Dyella amyloliquefaciens sp. nov., isolated from forest soil.</title>
        <authorList>
            <person name="Gao Z.-H."/>
            <person name="Qiu L.-H."/>
        </authorList>
    </citation>
    <scope>NUCLEOTIDE SEQUENCE [LARGE SCALE GENOMIC DNA]</scope>
    <source>
        <strain evidence="3 4">KACC 12747</strain>
    </source>
</reference>
<gene>
    <name evidence="3" type="ORF">EZM97_00540</name>
</gene>
<evidence type="ECO:0000313" key="3">
    <source>
        <dbReference type="EMBL" id="TCI11897.1"/>
    </source>
</evidence>
<protein>
    <recommendedName>
        <fullName evidence="2">DUF6438 domain-containing protein</fullName>
    </recommendedName>
</protein>
<name>A0A4V2NM48_9GAMM</name>
<sequence>MRARGYGARNMRTGKWIVLGTLAAPCGASASQTQTPDVPLDPISITLERSGCDGMCPSYSIAIHGDGTAIFTGKAFTDVRGEHHFRVSSAGLAALEDSIRSKNLWLTATSYGPPPIDGQATFLTLAMGTRQHRITHDEEQPDVPMAIRRFEQEVMAVVHADEWIALTPRIVEQLRVDGFAFQSREGTELLERAIASIRDSDEQAMLDLMALGVPLNAGMMDLARKHGRTRIVAALHERGISGDAGSTEEH</sequence>
<feature type="domain" description="DUF6438" evidence="2">
    <location>
        <begin position="44"/>
        <end position="156"/>
    </location>
</feature>
<dbReference type="InterPro" id="IPR045497">
    <property type="entry name" value="DUF6438"/>
</dbReference>
<accession>A0A4V2NM48</accession>
<dbReference type="Proteomes" id="UP000291822">
    <property type="component" value="Unassembled WGS sequence"/>
</dbReference>
<feature type="signal peptide" evidence="1">
    <location>
        <begin position="1"/>
        <end position="30"/>
    </location>
</feature>
<evidence type="ECO:0000259" key="2">
    <source>
        <dbReference type="Pfam" id="PF20033"/>
    </source>
</evidence>
<proteinExistence type="predicted"/>
<comment type="caution">
    <text evidence="3">The sequence shown here is derived from an EMBL/GenBank/DDBJ whole genome shotgun (WGS) entry which is preliminary data.</text>
</comment>
<evidence type="ECO:0000256" key="1">
    <source>
        <dbReference type="SAM" id="SignalP"/>
    </source>
</evidence>